<feature type="transmembrane region" description="Helical" evidence="1">
    <location>
        <begin position="43"/>
        <end position="62"/>
    </location>
</feature>
<protein>
    <recommendedName>
        <fullName evidence="4">PH domain-containing protein</fullName>
    </recommendedName>
</protein>
<name>A0ABW4PUK5_9MICO</name>
<evidence type="ECO:0000313" key="3">
    <source>
        <dbReference type="Proteomes" id="UP001597280"/>
    </source>
</evidence>
<proteinExistence type="predicted"/>
<evidence type="ECO:0000256" key="1">
    <source>
        <dbReference type="SAM" id="Phobius"/>
    </source>
</evidence>
<reference evidence="3" key="1">
    <citation type="journal article" date="2019" name="Int. J. Syst. Evol. Microbiol.">
        <title>The Global Catalogue of Microorganisms (GCM) 10K type strain sequencing project: providing services to taxonomists for standard genome sequencing and annotation.</title>
        <authorList>
            <consortium name="The Broad Institute Genomics Platform"/>
            <consortium name="The Broad Institute Genome Sequencing Center for Infectious Disease"/>
            <person name="Wu L."/>
            <person name="Ma J."/>
        </authorList>
    </citation>
    <scope>NUCLEOTIDE SEQUENCE [LARGE SCALE GENOMIC DNA]</scope>
    <source>
        <strain evidence="3">JCM 11650</strain>
    </source>
</reference>
<gene>
    <name evidence="2" type="ORF">ACFSDA_01985</name>
</gene>
<evidence type="ECO:0008006" key="4">
    <source>
        <dbReference type="Google" id="ProtNLM"/>
    </source>
</evidence>
<comment type="caution">
    <text evidence="2">The sequence shown here is derived from an EMBL/GenBank/DDBJ whole genome shotgun (WGS) entry which is preliminary data.</text>
</comment>
<keyword evidence="1" id="KW-1133">Transmembrane helix</keyword>
<organism evidence="2 3">
    <name type="scientific">Brachybacterium rhamnosum</name>
    <dbReference type="NCBI Taxonomy" id="173361"/>
    <lineage>
        <taxon>Bacteria</taxon>
        <taxon>Bacillati</taxon>
        <taxon>Actinomycetota</taxon>
        <taxon>Actinomycetes</taxon>
        <taxon>Micrococcales</taxon>
        <taxon>Dermabacteraceae</taxon>
        <taxon>Brachybacterium</taxon>
    </lineage>
</organism>
<dbReference type="EMBL" id="JBHUFL010000001">
    <property type="protein sequence ID" value="MFD1833835.1"/>
    <property type="molecule type" value="Genomic_DNA"/>
</dbReference>
<keyword evidence="1" id="KW-0472">Membrane</keyword>
<dbReference type="RefSeq" id="WP_343906219.1">
    <property type="nucleotide sequence ID" value="NZ_BAAAIS010000005.1"/>
</dbReference>
<evidence type="ECO:0000313" key="2">
    <source>
        <dbReference type="EMBL" id="MFD1833835.1"/>
    </source>
</evidence>
<accession>A0ABW4PUK5</accession>
<dbReference type="Proteomes" id="UP001597280">
    <property type="component" value="Unassembled WGS sequence"/>
</dbReference>
<sequence>MDSTFRSAGSHVNVVVGPAVMLIGVGTAITAVVLTLVLGEAGFLALLIPAVLALGGGAFVLWGARRSRLRIDAAGFRWAGFVGAEQSVRWEQLQRIAPPTPGDRRLVAFALLHDGTAVPVRALWEPATVPSVLSGGPDHSAVQHALVTAHQQWLAARGGEHTPR</sequence>
<feature type="transmembrane region" description="Helical" evidence="1">
    <location>
        <begin position="12"/>
        <end position="37"/>
    </location>
</feature>
<keyword evidence="3" id="KW-1185">Reference proteome</keyword>
<keyword evidence="1" id="KW-0812">Transmembrane</keyword>